<dbReference type="InterPro" id="IPR003350">
    <property type="entry name" value="CUT_dom"/>
</dbReference>
<accession>A0A3Q4GUX9</accession>
<dbReference type="CDD" id="cd11585">
    <property type="entry name" value="SATB1_N"/>
    <property type="match status" value="1"/>
</dbReference>
<dbReference type="InterPro" id="IPR032392">
    <property type="entry name" value="ULD"/>
</dbReference>
<evidence type="ECO:0000256" key="3">
    <source>
        <dbReference type="ARBA" id="ARBA00022843"/>
    </source>
</evidence>
<feature type="region of interest" description="Disordered" evidence="9">
    <location>
        <begin position="637"/>
        <end position="684"/>
    </location>
</feature>
<reference evidence="13" key="2">
    <citation type="submission" date="2025-09" db="UniProtKB">
        <authorList>
            <consortium name="Ensembl"/>
        </authorList>
    </citation>
    <scope>IDENTIFICATION</scope>
</reference>
<evidence type="ECO:0000313" key="14">
    <source>
        <dbReference type="Proteomes" id="UP000261580"/>
    </source>
</evidence>
<dbReference type="Pfam" id="PF16534">
    <property type="entry name" value="ULD"/>
    <property type="match status" value="1"/>
</dbReference>
<dbReference type="SMART" id="SM01109">
    <property type="entry name" value="CUT"/>
    <property type="match status" value="2"/>
</dbReference>
<evidence type="ECO:0000256" key="5">
    <source>
        <dbReference type="ARBA" id="ARBA00023125"/>
    </source>
</evidence>
<dbReference type="Gene3D" id="1.10.10.60">
    <property type="entry name" value="Homeodomain-like"/>
    <property type="match status" value="1"/>
</dbReference>
<dbReference type="STRING" id="32507.ENSNBRP00000007482"/>
<evidence type="ECO:0000256" key="4">
    <source>
        <dbReference type="ARBA" id="ARBA00023015"/>
    </source>
</evidence>
<dbReference type="Proteomes" id="UP000261580">
    <property type="component" value="Unassembled WGS sequence"/>
</dbReference>
<dbReference type="Pfam" id="PF16557">
    <property type="entry name" value="CUTL"/>
    <property type="match status" value="1"/>
</dbReference>
<protein>
    <submittedName>
        <fullName evidence="13">SATB homeobox 1a</fullName>
    </submittedName>
</protein>
<dbReference type="GO" id="GO:0006338">
    <property type="term" value="P:chromatin remodeling"/>
    <property type="evidence" value="ECO:0007669"/>
    <property type="project" value="InterPro"/>
</dbReference>
<dbReference type="InterPro" id="IPR010982">
    <property type="entry name" value="Lambda_DNA-bd_dom_sf"/>
</dbReference>
<dbReference type="GO" id="GO:0000981">
    <property type="term" value="F:DNA-binding transcription factor activity, RNA polymerase II-specific"/>
    <property type="evidence" value="ECO:0007669"/>
    <property type="project" value="TreeGrafter"/>
</dbReference>
<dbReference type="PANTHER" id="PTHR15116">
    <property type="entry name" value="DNA-BINDING PROTEIN SATB FAMILY MEMBER"/>
    <property type="match status" value="1"/>
</dbReference>
<dbReference type="Gene3D" id="3.10.20.710">
    <property type="entry name" value="SATB, ubiquitin-like oligomerisation domain"/>
    <property type="match status" value="1"/>
</dbReference>
<keyword evidence="2" id="KW-0677">Repeat</keyword>
<dbReference type="FunFam" id="3.10.20.710:FF:000001">
    <property type="entry name" value="DNA-binding protein SATB"/>
    <property type="match status" value="1"/>
</dbReference>
<dbReference type="InterPro" id="IPR038224">
    <property type="entry name" value="SATB_ULD_sf"/>
</dbReference>
<evidence type="ECO:0000313" key="13">
    <source>
        <dbReference type="Ensembl" id="ENSNBRP00000007482.1"/>
    </source>
</evidence>
<name>A0A3Q4GUX9_NEOBR</name>
<feature type="compositionally biased region" description="Basic and acidic residues" evidence="9">
    <location>
        <begin position="638"/>
        <end position="651"/>
    </location>
</feature>
<dbReference type="FunFam" id="1.10.260.40:FF:000003">
    <property type="entry name" value="DNA-binding protein SATB"/>
    <property type="match status" value="2"/>
</dbReference>
<dbReference type="GO" id="GO:0000978">
    <property type="term" value="F:RNA polymerase II cis-regulatory region sequence-specific DNA binding"/>
    <property type="evidence" value="ECO:0007669"/>
    <property type="project" value="TreeGrafter"/>
</dbReference>
<dbReference type="InterPro" id="IPR039673">
    <property type="entry name" value="SATB1/SATB2"/>
</dbReference>
<feature type="domain" description="CMP" evidence="11">
    <location>
        <begin position="46"/>
        <end position="147"/>
    </location>
</feature>
<evidence type="ECO:0000259" key="12">
    <source>
        <dbReference type="PROSITE" id="PS51983"/>
    </source>
</evidence>
<keyword evidence="8" id="KW-0539">Nucleus</keyword>
<dbReference type="GO" id="GO:0005634">
    <property type="term" value="C:nucleus"/>
    <property type="evidence" value="ECO:0007669"/>
    <property type="project" value="UniProtKB-SubCell"/>
</dbReference>
<keyword evidence="4" id="KW-0805">Transcription regulation</keyword>
<keyword evidence="3" id="KW-0832">Ubl conjugation</keyword>
<comment type="subcellular location">
    <subcellularLocation>
        <location evidence="1">Nucleus</location>
    </subcellularLocation>
</comment>
<feature type="domain" description="CUTL" evidence="12">
    <location>
        <begin position="150"/>
        <end position="223"/>
    </location>
</feature>
<dbReference type="PROSITE" id="PS51983">
    <property type="entry name" value="CUTL"/>
    <property type="match status" value="1"/>
</dbReference>
<feature type="region of interest" description="Disordered" evidence="9">
    <location>
        <begin position="15"/>
        <end position="44"/>
    </location>
</feature>
<dbReference type="InterPro" id="IPR032355">
    <property type="entry name" value="CUTL"/>
</dbReference>
<evidence type="ECO:0000256" key="7">
    <source>
        <dbReference type="ARBA" id="ARBA00023163"/>
    </source>
</evidence>
<keyword evidence="5" id="KW-0238">DNA-binding</keyword>
<dbReference type="OMA" id="PCLAQKP"/>
<dbReference type="PROSITE" id="PS51982">
    <property type="entry name" value="CMP"/>
    <property type="match status" value="1"/>
</dbReference>
<dbReference type="InterPro" id="IPR038216">
    <property type="entry name" value="SATB_CUTL_sf"/>
</dbReference>
<dbReference type="GeneTree" id="ENSGT00390000008096"/>
<dbReference type="AlphaFoldDB" id="A0A3Q4GUX9"/>
<dbReference type="PROSITE" id="PS51042">
    <property type="entry name" value="CUT"/>
    <property type="match status" value="2"/>
</dbReference>
<keyword evidence="7" id="KW-0804">Transcription</keyword>
<dbReference type="FunFam" id="1.10.260.70:FF:000001">
    <property type="entry name" value="DNA-binding protein SATB"/>
    <property type="match status" value="1"/>
</dbReference>
<feature type="domain" description="CUT" evidence="10">
    <location>
        <begin position="398"/>
        <end position="485"/>
    </location>
</feature>
<dbReference type="Pfam" id="PF02376">
    <property type="entry name" value="CUT"/>
    <property type="match status" value="2"/>
</dbReference>
<evidence type="ECO:0000256" key="2">
    <source>
        <dbReference type="ARBA" id="ARBA00022737"/>
    </source>
</evidence>
<keyword evidence="14" id="KW-1185">Reference proteome</keyword>
<sequence>MDPLCNGIKKAEGCDLAVDPRPPPAKLARVEQHEGGPSTQERSRQGSLLPVFCVVEHTESPLEGERREEHAEFVLVKRDLLFNQLIEMALLTLGYSHSSAAQAKGLIQVGRWNPVPLSYVTDAPDATVADMLQDVHHVITLKIQLHSCPKLEDLPAEQWSHSTVRNALKELLKDMNQSSLAKECPLSQSMISSIVNSTYYANVSAAKCHEFGRWYKHFKKSKCFKGERTQNTPSSHMTLSQPPLSSQMVNQQLVMAQFLNQQYAVSRMLAGQGLASSPQQYLNHPPVGRAPAKVFSKVPIDIYQNVREELKRAGISQAVFARVAFNRTQGLLSEILRKEEDPKHASQSLLVNLRAMHSFLQLPEAERERIYQEEKERSLTVFTPSCNNTLSPVTADRGLRTDSCVLNVSASIYEEIQHEMKRAKVSQALFAKVAASKSQGWLCELLRWKEEPSPENRTLWENLCMIRRFLSLSQNERDAIYEQESSNMTAQQHCIDRFTLLSNDNTLVRLPKYQRSSLMPQQHHLQPHQPLQAGVCSETDNEVESYKEVQCQGLNVSRDALGILQSFIKDVGLNPDEEAVHTLSAQLGLPKHTIRNFFNSQDQGQSQDYGPKHSRDHKHCCTDPNILQAIVTAQELEEGGKTETEQKEENSTGRNETSEMTVLKESDVGTQTIPPMKEEQESYI</sequence>
<evidence type="ECO:0000256" key="1">
    <source>
        <dbReference type="ARBA" id="ARBA00004123"/>
    </source>
</evidence>
<keyword evidence="6" id="KW-0371">Homeobox</keyword>
<evidence type="ECO:0000256" key="6">
    <source>
        <dbReference type="ARBA" id="ARBA00023155"/>
    </source>
</evidence>
<feature type="domain" description="CUT" evidence="10">
    <location>
        <begin position="288"/>
        <end position="375"/>
    </location>
</feature>
<evidence type="ECO:0000256" key="9">
    <source>
        <dbReference type="SAM" id="MobiDB-lite"/>
    </source>
</evidence>
<dbReference type="Bgee" id="ENSNBRG00000005825">
    <property type="expression patterns" value="Expressed in brain"/>
</dbReference>
<dbReference type="Ensembl" id="ENSNBRT00000007691.1">
    <property type="protein sequence ID" value="ENSNBRP00000007482.1"/>
    <property type="gene ID" value="ENSNBRG00000005825.1"/>
</dbReference>
<organism evidence="13 14">
    <name type="scientific">Neolamprologus brichardi</name>
    <name type="common">Fairy cichlid</name>
    <name type="synonym">Lamprologus brichardi</name>
    <dbReference type="NCBI Taxonomy" id="32507"/>
    <lineage>
        <taxon>Eukaryota</taxon>
        <taxon>Metazoa</taxon>
        <taxon>Chordata</taxon>
        <taxon>Craniata</taxon>
        <taxon>Vertebrata</taxon>
        <taxon>Euteleostomi</taxon>
        <taxon>Actinopterygii</taxon>
        <taxon>Neopterygii</taxon>
        <taxon>Teleostei</taxon>
        <taxon>Neoteleostei</taxon>
        <taxon>Acanthomorphata</taxon>
        <taxon>Ovalentaria</taxon>
        <taxon>Cichlomorphae</taxon>
        <taxon>Cichliformes</taxon>
        <taxon>Cichlidae</taxon>
        <taxon>African cichlids</taxon>
        <taxon>Pseudocrenilabrinae</taxon>
        <taxon>Lamprologini</taxon>
        <taxon>Neolamprologus</taxon>
    </lineage>
</organism>
<dbReference type="SUPFAM" id="SSF47413">
    <property type="entry name" value="lambda repressor-like DNA-binding domains"/>
    <property type="match status" value="2"/>
</dbReference>
<proteinExistence type="predicted"/>
<dbReference type="Gene3D" id="1.10.260.70">
    <property type="entry name" value="SATB, CULT domain"/>
    <property type="match status" value="1"/>
</dbReference>
<reference evidence="13" key="1">
    <citation type="submission" date="2025-08" db="UniProtKB">
        <authorList>
            <consortium name="Ensembl"/>
        </authorList>
    </citation>
    <scope>IDENTIFICATION</scope>
</reference>
<evidence type="ECO:0000256" key="8">
    <source>
        <dbReference type="ARBA" id="ARBA00023242"/>
    </source>
</evidence>
<dbReference type="PANTHER" id="PTHR15116:SF14">
    <property type="entry name" value="DNA-BINDING PROTEIN SATB1"/>
    <property type="match status" value="1"/>
</dbReference>
<evidence type="ECO:0000259" key="10">
    <source>
        <dbReference type="PROSITE" id="PS51042"/>
    </source>
</evidence>
<dbReference type="Gene3D" id="1.10.260.40">
    <property type="entry name" value="lambda repressor-like DNA-binding domains"/>
    <property type="match status" value="2"/>
</dbReference>
<evidence type="ECO:0000259" key="11">
    <source>
        <dbReference type="PROSITE" id="PS51982"/>
    </source>
</evidence>